<reference evidence="5" key="1">
    <citation type="submission" date="2017-01" db="EMBL/GenBank/DDBJ databases">
        <authorList>
            <person name="Varghese N."/>
            <person name="Submissions S."/>
        </authorList>
    </citation>
    <scope>NUCLEOTIDE SEQUENCE [LARGE SCALE GENOMIC DNA]</scope>
    <source>
        <strain evidence="5">DSM 21054</strain>
    </source>
</reference>
<keyword evidence="5" id="KW-1185">Reference proteome</keyword>
<name>A0A173MAX5_9BACT</name>
<dbReference type="SUPFAM" id="SSF53474">
    <property type="entry name" value="alpha/beta-Hydrolases"/>
    <property type="match status" value="1"/>
</dbReference>
<sequence>MKKICLAIGVLLIHYTMQAQQVITLYEGVVPNSKPAATYAEKNEETNGQLRTSQVINPTLTVYTPAADKNTGAAIIICPGGGYSRLAMTHEGHDVAKLFASWGITAFVLKYRLPSDSVMLDKSEGPVQDAQRAIQLVRTKASTWGVDTGKIGIIGFSAGGHLASTASTHFNKAFISNPDNISLRPNFSMLIYPVITFSEKFTHKGSREGLIGKTPKPEMVTYFSNELQVTDATPPTFLVHAGDDKAVPVENSLSYYRALNDHHIPAELHVYPGGGHGFGMNNKTTADQWTDRLQNWLKGLKVIK</sequence>
<feature type="chain" id="PRO_5030022684" evidence="2">
    <location>
        <begin position="20"/>
        <end position="304"/>
    </location>
</feature>
<evidence type="ECO:0000313" key="4">
    <source>
        <dbReference type="EMBL" id="SIT32465.1"/>
    </source>
</evidence>
<keyword evidence="2" id="KW-0732">Signal</keyword>
<keyword evidence="1" id="KW-0378">Hydrolase</keyword>
<dbReference type="RefSeq" id="WP_076381993.1">
    <property type="nucleotide sequence ID" value="NZ_AP017422.1"/>
</dbReference>
<dbReference type="STRING" id="477680.SAMN05421788_111144"/>
<proteinExistence type="predicted"/>
<dbReference type="AlphaFoldDB" id="A0A173MAX5"/>
<evidence type="ECO:0000313" key="5">
    <source>
        <dbReference type="Proteomes" id="UP000186917"/>
    </source>
</evidence>
<evidence type="ECO:0000256" key="1">
    <source>
        <dbReference type="ARBA" id="ARBA00022801"/>
    </source>
</evidence>
<evidence type="ECO:0000256" key="2">
    <source>
        <dbReference type="SAM" id="SignalP"/>
    </source>
</evidence>
<dbReference type="PANTHER" id="PTHR48081:SF6">
    <property type="entry name" value="PEPTIDASE S9 PROLYL OLIGOPEPTIDASE CATALYTIC DOMAIN-CONTAINING PROTEIN"/>
    <property type="match status" value="1"/>
</dbReference>
<dbReference type="Proteomes" id="UP000186917">
    <property type="component" value="Unassembled WGS sequence"/>
</dbReference>
<dbReference type="OrthoDB" id="9794725at2"/>
<gene>
    <name evidence="4" type="ORF">SAMN05421788_111144</name>
</gene>
<dbReference type="Gene3D" id="3.40.50.1820">
    <property type="entry name" value="alpha/beta hydrolase"/>
    <property type="match status" value="1"/>
</dbReference>
<dbReference type="InterPro" id="IPR049492">
    <property type="entry name" value="BD-FAE-like_dom"/>
</dbReference>
<dbReference type="PANTHER" id="PTHR48081">
    <property type="entry name" value="AB HYDROLASE SUPERFAMILY PROTEIN C4A8.06C"/>
    <property type="match status" value="1"/>
</dbReference>
<accession>A0A173MAX5</accession>
<dbReference type="GO" id="GO:0016787">
    <property type="term" value="F:hydrolase activity"/>
    <property type="evidence" value="ECO:0007669"/>
    <property type="project" value="UniProtKB-KW"/>
</dbReference>
<feature type="domain" description="BD-FAE-like" evidence="3">
    <location>
        <begin position="60"/>
        <end position="258"/>
    </location>
</feature>
<organism evidence="4 5">
    <name type="scientific">Filimonas lacunae</name>
    <dbReference type="NCBI Taxonomy" id="477680"/>
    <lineage>
        <taxon>Bacteria</taxon>
        <taxon>Pseudomonadati</taxon>
        <taxon>Bacteroidota</taxon>
        <taxon>Chitinophagia</taxon>
        <taxon>Chitinophagales</taxon>
        <taxon>Chitinophagaceae</taxon>
        <taxon>Filimonas</taxon>
    </lineage>
</organism>
<evidence type="ECO:0000259" key="3">
    <source>
        <dbReference type="Pfam" id="PF20434"/>
    </source>
</evidence>
<protein>
    <submittedName>
        <fullName evidence="4">Acetyl esterase/lipase</fullName>
    </submittedName>
</protein>
<dbReference type="Pfam" id="PF20434">
    <property type="entry name" value="BD-FAE"/>
    <property type="match status" value="1"/>
</dbReference>
<dbReference type="EMBL" id="FTOR01000011">
    <property type="protein sequence ID" value="SIT32465.1"/>
    <property type="molecule type" value="Genomic_DNA"/>
</dbReference>
<dbReference type="InterPro" id="IPR029058">
    <property type="entry name" value="AB_hydrolase_fold"/>
</dbReference>
<dbReference type="KEGG" id="fln:FLA_0651"/>
<feature type="signal peptide" evidence="2">
    <location>
        <begin position="1"/>
        <end position="19"/>
    </location>
</feature>
<dbReference type="InterPro" id="IPR050300">
    <property type="entry name" value="GDXG_lipolytic_enzyme"/>
</dbReference>